<dbReference type="AlphaFoldDB" id="A0A553PNL9"/>
<dbReference type="Proteomes" id="UP000318571">
    <property type="component" value="Chromosome 6"/>
</dbReference>
<feature type="region of interest" description="Disordered" evidence="1">
    <location>
        <begin position="21"/>
        <end position="42"/>
    </location>
</feature>
<gene>
    <name evidence="2" type="ORF">TCAL_14795</name>
</gene>
<reference evidence="2 3" key="1">
    <citation type="journal article" date="2018" name="Nat. Ecol. Evol.">
        <title>Genomic signatures of mitonuclear coevolution across populations of Tigriopus californicus.</title>
        <authorList>
            <person name="Barreto F.S."/>
            <person name="Watson E.T."/>
            <person name="Lima T.G."/>
            <person name="Willett C.S."/>
            <person name="Edmands S."/>
            <person name="Li W."/>
            <person name="Burton R.S."/>
        </authorList>
    </citation>
    <scope>NUCLEOTIDE SEQUENCE [LARGE SCALE GENOMIC DNA]</scope>
    <source>
        <strain evidence="2 3">San Diego</strain>
    </source>
</reference>
<sequence length="168" mass="18935">MHPSLTLPVLALQSSNAVSLPANIDNLSDEDEDDEEDEDLDEDLGSEHIHNHLGHFAHDSTSHPKLNGRSSLQGGHERASNPTTPVRRGNKLKRRKAYYTRQRSDITTNPVGPTWSLPLDAFFDAQYQFSLAKASVNPKDILFFPSSRFQIQAIIESLWNPMSLLMNW</sequence>
<accession>A0A553PNL9</accession>
<comment type="caution">
    <text evidence="2">The sequence shown here is derived from an EMBL/GenBank/DDBJ whole genome shotgun (WGS) entry which is preliminary data.</text>
</comment>
<feature type="compositionally biased region" description="Acidic residues" evidence="1">
    <location>
        <begin position="27"/>
        <end position="42"/>
    </location>
</feature>
<name>A0A553PNL9_TIGCA</name>
<feature type="region of interest" description="Disordered" evidence="1">
    <location>
        <begin position="54"/>
        <end position="94"/>
    </location>
</feature>
<dbReference type="EMBL" id="VCGU01000002">
    <property type="protein sequence ID" value="TRY79285.1"/>
    <property type="molecule type" value="Genomic_DNA"/>
</dbReference>
<evidence type="ECO:0000313" key="3">
    <source>
        <dbReference type="Proteomes" id="UP000318571"/>
    </source>
</evidence>
<proteinExistence type="predicted"/>
<protein>
    <submittedName>
        <fullName evidence="2">Uncharacterized protein</fullName>
    </submittedName>
</protein>
<evidence type="ECO:0000313" key="2">
    <source>
        <dbReference type="EMBL" id="TRY79285.1"/>
    </source>
</evidence>
<organism evidence="2 3">
    <name type="scientific">Tigriopus californicus</name>
    <name type="common">Marine copepod</name>
    <dbReference type="NCBI Taxonomy" id="6832"/>
    <lineage>
        <taxon>Eukaryota</taxon>
        <taxon>Metazoa</taxon>
        <taxon>Ecdysozoa</taxon>
        <taxon>Arthropoda</taxon>
        <taxon>Crustacea</taxon>
        <taxon>Multicrustacea</taxon>
        <taxon>Hexanauplia</taxon>
        <taxon>Copepoda</taxon>
        <taxon>Harpacticoida</taxon>
        <taxon>Harpacticidae</taxon>
        <taxon>Tigriopus</taxon>
    </lineage>
</organism>
<evidence type="ECO:0000256" key="1">
    <source>
        <dbReference type="SAM" id="MobiDB-lite"/>
    </source>
</evidence>
<keyword evidence="3" id="KW-1185">Reference proteome</keyword>